<dbReference type="PANTHER" id="PTHR46219:SF5">
    <property type="entry name" value="SHKT DOMAIN-CONTAINING PROTEIN"/>
    <property type="match status" value="1"/>
</dbReference>
<protein>
    <submittedName>
        <fullName evidence="4">ShKT domain-containing protein</fullName>
    </submittedName>
</protein>
<evidence type="ECO:0000259" key="2">
    <source>
        <dbReference type="PROSITE" id="PS51670"/>
    </source>
</evidence>
<dbReference type="WBParaSite" id="sdigi.contig1346.g10335.t1">
    <property type="protein sequence ID" value="sdigi.contig1346.g10335.t1"/>
    <property type="gene ID" value="sdigi.contig1346.g10335"/>
</dbReference>
<accession>A0A915PL63</accession>
<reference evidence="4" key="1">
    <citation type="submission" date="2022-11" db="UniProtKB">
        <authorList>
            <consortium name="WormBaseParasite"/>
        </authorList>
    </citation>
    <scope>IDENTIFICATION</scope>
</reference>
<evidence type="ECO:0000256" key="1">
    <source>
        <dbReference type="PROSITE-ProRule" id="PRU01005"/>
    </source>
</evidence>
<sequence length="200" mass="22264">MLKECDENRSCEEKDSECVDTEKKKNICIWLMTPKADDFTVPPDLTVPADLTTFITDFTFTTPVICDDQISNCEKYLFLCTNKLYRPLMSTLCQLTCGFCGSSTSTTEICRDMAAPGKPSDCPQHADLCNDANYKDLMAMECPKTCGCCNEAMTTTTSTICDDKKDLNGRSNCKDLQYLCNVSLYKPLISIQCPKTCGLC</sequence>
<evidence type="ECO:0000313" key="4">
    <source>
        <dbReference type="WBParaSite" id="sdigi.contig1346.g10335.t1"/>
    </source>
</evidence>
<dbReference type="Proteomes" id="UP000887581">
    <property type="component" value="Unplaced"/>
</dbReference>
<organism evidence="3 4">
    <name type="scientific">Setaria digitata</name>
    <dbReference type="NCBI Taxonomy" id="48799"/>
    <lineage>
        <taxon>Eukaryota</taxon>
        <taxon>Metazoa</taxon>
        <taxon>Ecdysozoa</taxon>
        <taxon>Nematoda</taxon>
        <taxon>Chromadorea</taxon>
        <taxon>Rhabditida</taxon>
        <taxon>Spirurina</taxon>
        <taxon>Spiruromorpha</taxon>
        <taxon>Filarioidea</taxon>
        <taxon>Setariidae</taxon>
        <taxon>Setaria</taxon>
    </lineage>
</organism>
<dbReference type="PROSITE" id="PS51670">
    <property type="entry name" value="SHKT"/>
    <property type="match status" value="2"/>
</dbReference>
<dbReference type="PANTHER" id="PTHR46219">
    <property type="entry name" value="PROTEIN CBG11138"/>
    <property type="match status" value="1"/>
</dbReference>
<keyword evidence="1" id="KW-1015">Disulfide bond</keyword>
<name>A0A915PL63_9BILA</name>
<feature type="disulfide bond" evidence="1">
    <location>
        <begin position="66"/>
        <end position="100"/>
    </location>
</feature>
<dbReference type="SMART" id="SM00254">
    <property type="entry name" value="ShKT"/>
    <property type="match status" value="3"/>
</dbReference>
<feature type="domain" description="ShKT" evidence="2">
    <location>
        <begin position="161"/>
        <end position="200"/>
    </location>
</feature>
<dbReference type="InterPro" id="IPR003582">
    <property type="entry name" value="ShKT_dom"/>
</dbReference>
<dbReference type="AlphaFoldDB" id="A0A915PL63"/>
<dbReference type="Pfam" id="PF01549">
    <property type="entry name" value="ShK"/>
    <property type="match status" value="3"/>
</dbReference>
<keyword evidence="3" id="KW-1185">Reference proteome</keyword>
<comment type="caution">
    <text evidence="1">Lacks conserved residue(s) required for the propagation of feature annotation.</text>
</comment>
<dbReference type="Gene3D" id="1.10.10.1940">
    <property type="match status" value="3"/>
</dbReference>
<feature type="domain" description="ShKT" evidence="2">
    <location>
        <begin position="66"/>
        <end position="100"/>
    </location>
</feature>
<evidence type="ECO:0000313" key="3">
    <source>
        <dbReference type="Proteomes" id="UP000887581"/>
    </source>
</evidence>
<proteinExistence type="predicted"/>